<keyword evidence="19" id="KW-1185">Reference proteome</keyword>
<evidence type="ECO:0000256" key="1">
    <source>
        <dbReference type="ARBA" id="ARBA00000900"/>
    </source>
</evidence>
<dbReference type="InterPro" id="IPR013083">
    <property type="entry name" value="Znf_RING/FYVE/PHD"/>
</dbReference>
<sequence length="257" mass="28824">MSRSKSEPPSSCSTTSSSSSSQSPVASTELKLYQAFIFSVPIFFTFILLFLFYLFYLRRRRVDWASLRMRTSLQDNNNSVDFSRVEMGLKKELREMLPIIVYKESFSVRDTQCPVCLGDYLAEDRLQQIPACGHTFHMDCIDHWLANHTTCPLCRLSLLASAKVPGESPSNQVETVLESSAAENGGEASVQPRAESFEESQATQLSQSMDEDSGTLQNSAGEEQRSECADQGRELRVARHETEEHENSRDSSAQCHA</sequence>
<dbReference type="CDD" id="cd16461">
    <property type="entry name" value="RING-H2_EL5-like"/>
    <property type="match status" value="1"/>
</dbReference>
<accession>A0AAV1S256</accession>
<dbReference type="Pfam" id="PF13639">
    <property type="entry name" value="zf-RING_2"/>
    <property type="match status" value="1"/>
</dbReference>
<dbReference type="GO" id="GO:0016567">
    <property type="term" value="P:protein ubiquitination"/>
    <property type="evidence" value="ECO:0007669"/>
    <property type="project" value="InterPro"/>
</dbReference>
<evidence type="ECO:0000259" key="17">
    <source>
        <dbReference type="PROSITE" id="PS50089"/>
    </source>
</evidence>
<name>A0AAV1S256_9ROSI</name>
<feature type="compositionally biased region" description="Polar residues" evidence="15">
    <location>
        <begin position="168"/>
        <end position="182"/>
    </location>
</feature>
<evidence type="ECO:0000256" key="6">
    <source>
        <dbReference type="ARBA" id="ARBA00022692"/>
    </source>
</evidence>
<comment type="similarity">
    <text evidence="13">Belongs to the RING-type zinc finger family. ATL subfamily.</text>
</comment>
<dbReference type="SUPFAM" id="SSF57850">
    <property type="entry name" value="RING/U-box"/>
    <property type="match status" value="1"/>
</dbReference>
<protein>
    <recommendedName>
        <fullName evidence="4">RING-type E3 ubiquitin transferase</fullName>
        <ecNumber evidence="4">2.3.2.27</ecNumber>
    </recommendedName>
</protein>
<evidence type="ECO:0000313" key="18">
    <source>
        <dbReference type="EMBL" id="CAK7344531.1"/>
    </source>
</evidence>
<keyword evidence="11 16" id="KW-1133">Transmembrane helix</keyword>
<keyword evidence="10" id="KW-0862">Zinc</keyword>
<dbReference type="PANTHER" id="PTHR46913">
    <property type="entry name" value="RING-H2 FINGER PROTEIN ATL16"/>
    <property type="match status" value="1"/>
</dbReference>
<dbReference type="PROSITE" id="PS50089">
    <property type="entry name" value="ZF_RING_2"/>
    <property type="match status" value="1"/>
</dbReference>
<gene>
    <name evidence="18" type="ORF">DCAF_LOCUS17837</name>
</gene>
<evidence type="ECO:0000256" key="14">
    <source>
        <dbReference type="PROSITE-ProRule" id="PRU00175"/>
    </source>
</evidence>
<dbReference type="InterPro" id="IPR001841">
    <property type="entry name" value="Znf_RING"/>
</dbReference>
<evidence type="ECO:0000313" key="19">
    <source>
        <dbReference type="Proteomes" id="UP001314170"/>
    </source>
</evidence>
<keyword evidence="12 16" id="KW-0472">Membrane</keyword>
<evidence type="ECO:0000256" key="8">
    <source>
        <dbReference type="ARBA" id="ARBA00022771"/>
    </source>
</evidence>
<feature type="compositionally biased region" description="Low complexity" evidence="15">
    <location>
        <begin position="7"/>
        <end position="23"/>
    </location>
</feature>
<evidence type="ECO:0000256" key="12">
    <source>
        <dbReference type="ARBA" id="ARBA00023136"/>
    </source>
</evidence>
<feature type="compositionally biased region" description="Basic and acidic residues" evidence="15">
    <location>
        <begin position="222"/>
        <end position="249"/>
    </location>
</feature>
<dbReference type="Proteomes" id="UP001314170">
    <property type="component" value="Unassembled WGS sequence"/>
</dbReference>
<comment type="caution">
    <text evidence="18">The sequence shown here is derived from an EMBL/GenBank/DDBJ whole genome shotgun (WGS) entry which is preliminary data.</text>
</comment>
<comment type="pathway">
    <text evidence="3">Protein modification; protein ubiquitination.</text>
</comment>
<dbReference type="EMBL" id="CAWUPB010001162">
    <property type="protein sequence ID" value="CAK7344531.1"/>
    <property type="molecule type" value="Genomic_DNA"/>
</dbReference>
<dbReference type="Gene3D" id="3.30.40.10">
    <property type="entry name" value="Zinc/RING finger domain, C3HC4 (zinc finger)"/>
    <property type="match status" value="1"/>
</dbReference>
<evidence type="ECO:0000256" key="13">
    <source>
        <dbReference type="ARBA" id="ARBA00024209"/>
    </source>
</evidence>
<keyword evidence="7" id="KW-0479">Metal-binding</keyword>
<dbReference type="AlphaFoldDB" id="A0AAV1S256"/>
<dbReference type="InterPro" id="IPR044600">
    <property type="entry name" value="ATL1/ATL16-like"/>
</dbReference>
<evidence type="ECO:0000256" key="15">
    <source>
        <dbReference type="SAM" id="MobiDB-lite"/>
    </source>
</evidence>
<evidence type="ECO:0000256" key="3">
    <source>
        <dbReference type="ARBA" id="ARBA00004906"/>
    </source>
</evidence>
<feature type="compositionally biased region" description="Polar residues" evidence="15">
    <location>
        <begin position="199"/>
        <end position="221"/>
    </location>
</feature>
<keyword evidence="6 16" id="KW-0812">Transmembrane</keyword>
<evidence type="ECO:0000256" key="10">
    <source>
        <dbReference type="ARBA" id="ARBA00022833"/>
    </source>
</evidence>
<dbReference type="FunFam" id="3.30.40.10:FF:000503">
    <property type="entry name" value="RING-H2 finger protein ATL7"/>
    <property type="match status" value="1"/>
</dbReference>
<keyword evidence="9" id="KW-0833">Ubl conjugation pathway</keyword>
<comment type="subcellular location">
    <subcellularLocation>
        <location evidence="2">Membrane</location>
        <topology evidence="2">Single-pass membrane protein</topology>
    </subcellularLocation>
</comment>
<evidence type="ECO:0000256" key="16">
    <source>
        <dbReference type="SAM" id="Phobius"/>
    </source>
</evidence>
<evidence type="ECO:0000256" key="5">
    <source>
        <dbReference type="ARBA" id="ARBA00022679"/>
    </source>
</evidence>
<proteinExistence type="inferred from homology"/>
<reference evidence="18 19" key="1">
    <citation type="submission" date="2024-01" db="EMBL/GenBank/DDBJ databases">
        <authorList>
            <person name="Waweru B."/>
        </authorList>
    </citation>
    <scope>NUCLEOTIDE SEQUENCE [LARGE SCALE GENOMIC DNA]</scope>
</reference>
<evidence type="ECO:0000256" key="2">
    <source>
        <dbReference type="ARBA" id="ARBA00004167"/>
    </source>
</evidence>
<keyword evidence="5" id="KW-0808">Transferase</keyword>
<evidence type="ECO:0000256" key="7">
    <source>
        <dbReference type="ARBA" id="ARBA00022723"/>
    </source>
</evidence>
<dbReference type="GO" id="GO:0061630">
    <property type="term" value="F:ubiquitin protein ligase activity"/>
    <property type="evidence" value="ECO:0007669"/>
    <property type="project" value="UniProtKB-EC"/>
</dbReference>
<evidence type="ECO:0000256" key="11">
    <source>
        <dbReference type="ARBA" id="ARBA00022989"/>
    </source>
</evidence>
<dbReference type="GO" id="GO:0008270">
    <property type="term" value="F:zinc ion binding"/>
    <property type="evidence" value="ECO:0007669"/>
    <property type="project" value="UniProtKB-KW"/>
</dbReference>
<evidence type="ECO:0000256" key="9">
    <source>
        <dbReference type="ARBA" id="ARBA00022786"/>
    </source>
</evidence>
<feature type="region of interest" description="Disordered" evidence="15">
    <location>
        <begin position="165"/>
        <end position="257"/>
    </location>
</feature>
<feature type="region of interest" description="Disordered" evidence="15">
    <location>
        <begin position="1"/>
        <end position="23"/>
    </location>
</feature>
<dbReference type="EC" id="2.3.2.27" evidence="4"/>
<feature type="transmembrane region" description="Helical" evidence="16">
    <location>
        <begin position="32"/>
        <end position="56"/>
    </location>
</feature>
<dbReference type="SMART" id="SM00184">
    <property type="entry name" value="RING"/>
    <property type="match status" value="1"/>
</dbReference>
<dbReference type="GO" id="GO:0016020">
    <property type="term" value="C:membrane"/>
    <property type="evidence" value="ECO:0007669"/>
    <property type="project" value="UniProtKB-SubCell"/>
</dbReference>
<dbReference type="PANTHER" id="PTHR46913:SF23">
    <property type="entry name" value="E3 UBIQUITIN-PROTEIN LIGASE RHA4A-RELATED"/>
    <property type="match status" value="1"/>
</dbReference>
<organism evidence="18 19">
    <name type="scientific">Dovyalis caffra</name>
    <dbReference type="NCBI Taxonomy" id="77055"/>
    <lineage>
        <taxon>Eukaryota</taxon>
        <taxon>Viridiplantae</taxon>
        <taxon>Streptophyta</taxon>
        <taxon>Embryophyta</taxon>
        <taxon>Tracheophyta</taxon>
        <taxon>Spermatophyta</taxon>
        <taxon>Magnoliopsida</taxon>
        <taxon>eudicotyledons</taxon>
        <taxon>Gunneridae</taxon>
        <taxon>Pentapetalae</taxon>
        <taxon>rosids</taxon>
        <taxon>fabids</taxon>
        <taxon>Malpighiales</taxon>
        <taxon>Salicaceae</taxon>
        <taxon>Flacourtieae</taxon>
        <taxon>Dovyalis</taxon>
    </lineage>
</organism>
<feature type="domain" description="RING-type" evidence="17">
    <location>
        <begin position="113"/>
        <end position="155"/>
    </location>
</feature>
<comment type="catalytic activity">
    <reaction evidence="1">
        <text>S-ubiquitinyl-[E2 ubiquitin-conjugating enzyme]-L-cysteine + [acceptor protein]-L-lysine = [E2 ubiquitin-conjugating enzyme]-L-cysteine + N(6)-ubiquitinyl-[acceptor protein]-L-lysine.</text>
        <dbReference type="EC" id="2.3.2.27"/>
    </reaction>
</comment>
<evidence type="ECO:0000256" key="4">
    <source>
        <dbReference type="ARBA" id="ARBA00012483"/>
    </source>
</evidence>
<keyword evidence="8 14" id="KW-0863">Zinc-finger</keyword>